<accession>A0A5N3S4K3</accession>
<dbReference type="Gene3D" id="3.20.20.450">
    <property type="entry name" value="EAL domain"/>
    <property type="match status" value="1"/>
</dbReference>
<reference evidence="1 2" key="1">
    <citation type="submission" date="2019-09" db="EMBL/GenBank/DDBJ databases">
        <title>Vibrio Fortis S7-72.</title>
        <authorList>
            <person name="Das S.K."/>
        </authorList>
    </citation>
    <scope>NUCLEOTIDE SEQUENCE [LARGE SCALE GENOMIC DNA]</scope>
    <source>
        <strain evidence="1 2">S7-72</strain>
    </source>
</reference>
<comment type="caution">
    <text evidence="1">The sequence shown here is derived from an EMBL/GenBank/DDBJ whole genome shotgun (WGS) entry which is preliminary data.</text>
</comment>
<sequence>MFRKYIKKNIQVEDIINIEIEHLKVALNELYKINNRLPFTVRLSSDFLLNDMFVYFLLNQKCKKNLFIEFSINEEIVSKKFINNVKKIKGQGYSLSLFFSEKEKTKVNLMSTLPFEQITFSSDIVKNIEEGYQHYKHLKYLNDSAISLGIKRVIFDGVNSLNQLKLTNLINNKSSSQGLIYECHSEPSVLLKESNIIQSDNFNSPEVFLEWLTYNYITSKKNQDCFNKISICSPDCKNYSNQSEVFDKLVENHYKNQNETTSFIHNIIKNSDNMFVLRNSEGVVLFENKNHENFFGRSLNGLTVQDVVSIMPDYQLCIEDDKHLLDSNEMFSVKKKLLTVNYTLQSDKKSFLKKIRILLSPYMKKTKGYLFQKTPSPDA</sequence>
<evidence type="ECO:0000313" key="1">
    <source>
        <dbReference type="EMBL" id="KAB0301726.1"/>
    </source>
</evidence>
<dbReference type="AlphaFoldDB" id="A0A5N3S4K3"/>
<organism evidence="1 2">
    <name type="scientific">Vibrio fortis</name>
    <dbReference type="NCBI Taxonomy" id="212667"/>
    <lineage>
        <taxon>Bacteria</taxon>
        <taxon>Pseudomonadati</taxon>
        <taxon>Pseudomonadota</taxon>
        <taxon>Gammaproteobacteria</taxon>
        <taxon>Vibrionales</taxon>
        <taxon>Vibrionaceae</taxon>
        <taxon>Vibrio</taxon>
    </lineage>
</organism>
<dbReference type="EMBL" id="VXDD01000003">
    <property type="protein sequence ID" value="KAB0301726.1"/>
    <property type="molecule type" value="Genomic_DNA"/>
</dbReference>
<dbReference type="SUPFAM" id="SSF141868">
    <property type="entry name" value="EAL domain-like"/>
    <property type="match status" value="1"/>
</dbReference>
<name>A0A5N3S4K3_9VIBR</name>
<evidence type="ECO:0000313" key="2">
    <source>
        <dbReference type="Proteomes" id="UP000326687"/>
    </source>
</evidence>
<dbReference type="Proteomes" id="UP000326687">
    <property type="component" value="Unassembled WGS sequence"/>
</dbReference>
<proteinExistence type="predicted"/>
<dbReference type="InterPro" id="IPR035919">
    <property type="entry name" value="EAL_sf"/>
</dbReference>
<gene>
    <name evidence="1" type="ORF">F2Z80_22055</name>
</gene>
<protein>
    <submittedName>
        <fullName evidence="1">EAL domain-containing protein</fullName>
    </submittedName>
</protein>